<proteinExistence type="predicted"/>
<dbReference type="GO" id="GO:0007165">
    <property type="term" value="P:signal transduction"/>
    <property type="evidence" value="ECO:0007669"/>
    <property type="project" value="InterPro"/>
</dbReference>
<dbReference type="InterPro" id="IPR029071">
    <property type="entry name" value="Ubiquitin-like_domsf"/>
</dbReference>
<dbReference type="Gene3D" id="3.10.20.90">
    <property type="entry name" value="Phosphatidylinositol 3-kinase Catalytic Subunit, Chain A, domain 1"/>
    <property type="match status" value="1"/>
</dbReference>
<organism evidence="3 4">
    <name type="scientific">Araneus ventricosus</name>
    <name type="common">Orbweaver spider</name>
    <name type="synonym">Epeira ventricosa</name>
    <dbReference type="NCBI Taxonomy" id="182803"/>
    <lineage>
        <taxon>Eukaryota</taxon>
        <taxon>Metazoa</taxon>
        <taxon>Ecdysozoa</taxon>
        <taxon>Arthropoda</taxon>
        <taxon>Chelicerata</taxon>
        <taxon>Arachnida</taxon>
        <taxon>Araneae</taxon>
        <taxon>Araneomorphae</taxon>
        <taxon>Entelegynae</taxon>
        <taxon>Araneoidea</taxon>
        <taxon>Araneidae</taxon>
        <taxon>Araneus</taxon>
    </lineage>
</organism>
<dbReference type="OrthoDB" id="269822at2759"/>
<sequence length="102" mass="11876">MEDPSKFVLVEEVEFSPSGRQRGRTLQDNENVFLVQQKWKAKGWFEMREKDQTKCDRKSKKTSALRRFGYSSKSGDGSSRSSWRQVHSEGEEKKTGLPQVYL</sequence>
<accession>A0A4Y2WKW7</accession>
<name>A0A4Y2WKW7_ARAVE</name>
<dbReference type="EMBL" id="BGPR01061303">
    <property type="protein sequence ID" value="GBO37002.1"/>
    <property type="molecule type" value="Genomic_DNA"/>
</dbReference>
<dbReference type="AlphaFoldDB" id="A0A4Y2WKW7"/>
<feature type="domain" description="Ras-associating" evidence="2">
    <location>
        <begin position="1"/>
        <end position="52"/>
    </location>
</feature>
<protein>
    <recommendedName>
        <fullName evidence="2">Ras-associating domain-containing protein</fullName>
    </recommendedName>
</protein>
<dbReference type="SUPFAM" id="SSF54236">
    <property type="entry name" value="Ubiquitin-like"/>
    <property type="match status" value="1"/>
</dbReference>
<feature type="compositionally biased region" description="Low complexity" evidence="1">
    <location>
        <begin position="69"/>
        <end position="82"/>
    </location>
</feature>
<feature type="compositionally biased region" description="Basic and acidic residues" evidence="1">
    <location>
        <begin position="86"/>
        <end position="95"/>
    </location>
</feature>
<keyword evidence="4" id="KW-1185">Reference proteome</keyword>
<gene>
    <name evidence="3" type="ORF">AVEN_247825_1</name>
</gene>
<feature type="region of interest" description="Disordered" evidence="1">
    <location>
        <begin position="66"/>
        <end position="102"/>
    </location>
</feature>
<reference evidence="3 4" key="1">
    <citation type="journal article" date="2019" name="Sci. Rep.">
        <title>Orb-weaving spider Araneus ventricosus genome elucidates the spidroin gene catalogue.</title>
        <authorList>
            <person name="Kono N."/>
            <person name="Nakamura H."/>
            <person name="Ohtoshi R."/>
            <person name="Moran D.A.P."/>
            <person name="Shinohara A."/>
            <person name="Yoshida Y."/>
            <person name="Fujiwara M."/>
            <person name="Mori M."/>
            <person name="Tomita M."/>
            <person name="Arakawa K."/>
        </authorList>
    </citation>
    <scope>NUCLEOTIDE SEQUENCE [LARGE SCALE GENOMIC DNA]</scope>
</reference>
<dbReference type="InterPro" id="IPR000159">
    <property type="entry name" value="RA_dom"/>
</dbReference>
<evidence type="ECO:0000259" key="2">
    <source>
        <dbReference type="PROSITE" id="PS50200"/>
    </source>
</evidence>
<evidence type="ECO:0000313" key="4">
    <source>
        <dbReference type="Proteomes" id="UP000499080"/>
    </source>
</evidence>
<evidence type="ECO:0000313" key="3">
    <source>
        <dbReference type="EMBL" id="GBO37002.1"/>
    </source>
</evidence>
<evidence type="ECO:0000256" key="1">
    <source>
        <dbReference type="SAM" id="MobiDB-lite"/>
    </source>
</evidence>
<dbReference type="Proteomes" id="UP000499080">
    <property type="component" value="Unassembled WGS sequence"/>
</dbReference>
<comment type="caution">
    <text evidence="3">The sequence shown here is derived from an EMBL/GenBank/DDBJ whole genome shotgun (WGS) entry which is preliminary data.</text>
</comment>
<dbReference type="PROSITE" id="PS50200">
    <property type="entry name" value="RA"/>
    <property type="match status" value="1"/>
</dbReference>